<dbReference type="HOGENOM" id="CLU_1441951_0_0_1"/>
<proteinExistence type="predicted"/>
<reference evidence="2" key="1">
    <citation type="journal article" date="2015" name="Genome Announc.">
        <title>Genome sequence of the AIDS-associated pathogen Penicillium marneffei (ATCC18224) and its near taxonomic relative Talaromyces stipitatus (ATCC10500).</title>
        <authorList>
            <person name="Nierman W.C."/>
            <person name="Fedorova-Abrams N.D."/>
            <person name="Andrianopoulos A."/>
        </authorList>
    </citation>
    <scope>NUCLEOTIDE SEQUENCE [LARGE SCALE GENOMIC DNA]</scope>
    <source>
        <strain evidence="2">ATCC 10500 / CBS 375.48 / QM 6759 / NRRL 1006</strain>
    </source>
</reference>
<dbReference type="AlphaFoldDB" id="B8LT39"/>
<name>B8LT39_TALSN</name>
<dbReference type="GeneID" id="8101009"/>
<accession>B8LT39</accession>
<evidence type="ECO:0000313" key="2">
    <source>
        <dbReference type="Proteomes" id="UP000001745"/>
    </source>
</evidence>
<dbReference type="EMBL" id="EQ962652">
    <property type="protein sequence ID" value="EED23547.1"/>
    <property type="molecule type" value="Genomic_DNA"/>
</dbReference>
<keyword evidence="2" id="KW-1185">Reference proteome</keyword>
<protein>
    <submittedName>
        <fullName evidence="1">Uncharacterized protein</fullName>
    </submittedName>
</protein>
<dbReference type="InParanoid" id="B8LT39"/>
<sequence>MTVSLITLDVKGAFDAFFLADRSAAYTSKAGLPILSSGSHPLPLGDQFRSELMEESRYNQLIDYCRILTTLRLIADAMETNPTTTARSGRVVTLSTRAGEARDSSDNVTKVSKKTSAQVNGTIAVKKIARRIDEAQCGKATKEGILRKMCLFLESTQHEIMTLKDVVLKQEITIKEQHRMIKEQSKND</sequence>
<evidence type="ECO:0000313" key="1">
    <source>
        <dbReference type="EMBL" id="EED23547.1"/>
    </source>
</evidence>
<dbReference type="VEuPathDB" id="FungiDB:TSTA_069650"/>
<organism evidence="1 2">
    <name type="scientific">Talaromyces stipitatus (strain ATCC 10500 / CBS 375.48 / QM 6759 / NRRL 1006)</name>
    <name type="common">Penicillium stipitatum</name>
    <dbReference type="NCBI Taxonomy" id="441959"/>
    <lineage>
        <taxon>Eukaryota</taxon>
        <taxon>Fungi</taxon>
        <taxon>Dikarya</taxon>
        <taxon>Ascomycota</taxon>
        <taxon>Pezizomycotina</taxon>
        <taxon>Eurotiomycetes</taxon>
        <taxon>Eurotiomycetidae</taxon>
        <taxon>Eurotiales</taxon>
        <taxon>Trichocomaceae</taxon>
        <taxon>Talaromyces</taxon>
        <taxon>Talaromyces sect. Talaromyces</taxon>
    </lineage>
</organism>
<dbReference type="STRING" id="441959.B8LT39"/>
<gene>
    <name evidence="1" type="ORF">TSTA_069650</name>
</gene>
<dbReference type="RefSeq" id="XP_002340934.1">
    <property type="nucleotide sequence ID" value="XM_002340893.1"/>
</dbReference>
<dbReference type="Proteomes" id="UP000001745">
    <property type="component" value="Unassembled WGS sequence"/>
</dbReference>
<dbReference type="PhylomeDB" id="B8LT39"/>